<dbReference type="EMBL" id="DRIH01000058">
    <property type="protein sequence ID" value="HEC67542.1"/>
    <property type="molecule type" value="Genomic_DNA"/>
</dbReference>
<dbReference type="Gene3D" id="3.30.160.150">
    <property type="entry name" value="Lipoprotein like domain"/>
    <property type="match status" value="1"/>
</dbReference>
<proteinExistence type="predicted"/>
<dbReference type="EMBL" id="CP013015">
    <property type="protein sequence ID" value="AMM41178.1"/>
    <property type="molecule type" value="Genomic_DNA"/>
</dbReference>
<evidence type="ECO:0008006" key="5">
    <source>
        <dbReference type="Google" id="ProtNLM"/>
    </source>
</evidence>
<dbReference type="Proteomes" id="UP000885738">
    <property type="component" value="Unassembled WGS sequence"/>
</dbReference>
<dbReference type="GO" id="GO:0019867">
    <property type="term" value="C:outer membrane"/>
    <property type="evidence" value="ECO:0007669"/>
    <property type="project" value="InterPro"/>
</dbReference>
<dbReference type="GO" id="GO:0043165">
    <property type="term" value="P:Gram-negative-bacterium-type cell outer membrane assembly"/>
    <property type="evidence" value="ECO:0007669"/>
    <property type="project" value="InterPro"/>
</dbReference>
<keyword evidence="4" id="KW-1185">Reference proteome</keyword>
<dbReference type="Pfam" id="PF04390">
    <property type="entry name" value="LptE"/>
    <property type="match status" value="1"/>
</dbReference>
<evidence type="ECO:0000313" key="2">
    <source>
        <dbReference type="EMBL" id="HEB74309.1"/>
    </source>
</evidence>
<sequence length="170" mass="20196">MRKIFIFLFLLFFWGCSYHFSLDKIKKEPRAIKITKIYIEPFINRTPERKLENLLINKLVYECNTGEIEVVRKERAEAFLTGEFTAYEATGIAFTKGEYTATGRVRIAVKVRLTDKKKNRLWEERELSDQEEFQITTNPSQTQDNREKAISRIMQRIAEQIYEELRVAVF</sequence>
<dbReference type="OrthoDB" id="5511003at2"/>
<dbReference type="Proteomes" id="UP000070560">
    <property type="component" value="Chromosome"/>
</dbReference>
<dbReference type="KEGG" id="daw:HS1_001375"/>
<organism evidence="3">
    <name type="scientific">Desulfofervidus auxilii</name>
    <dbReference type="NCBI Taxonomy" id="1621989"/>
    <lineage>
        <taxon>Bacteria</taxon>
        <taxon>Pseudomonadati</taxon>
        <taxon>Thermodesulfobacteriota</taxon>
        <taxon>Candidatus Desulfofervidia</taxon>
        <taxon>Candidatus Desulfofervidales</taxon>
        <taxon>Candidatus Desulfofervidaceae</taxon>
        <taxon>Candidatus Desulfofervidus</taxon>
    </lineage>
</organism>
<dbReference type="AlphaFoldDB" id="A0A7C1VN17"/>
<evidence type="ECO:0000313" key="1">
    <source>
        <dbReference type="EMBL" id="AMM41178.1"/>
    </source>
</evidence>
<reference evidence="1 4" key="1">
    <citation type="submission" date="2015-10" db="EMBL/GenBank/DDBJ databases">
        <title>Candidatus Desulfofervidus auxilii, a hydrogenotrophic sulfate-reducing bacterium involved in the thermophilic anaerobic oxidation of methane.</title>
        <authorList>
            <person name="Krukenberg V."/>
            <person name="Richter M."/>
            <person name="Wegener G."/>
        </authorList>
    </citation>
    <scope>NUCLEOTIDE SEQUENCE [LARGE SCALE GENOMIC DNA]</scope>
    <source>
        <strain evidence="1 4">HS1</strain>
    </source>
</reference>
<dbReference type="EMBL" id="DRKW01000214">
    <property type="protein sequence ID" value="HEB74309.1"/>
    <property type="molecule type" value="Genomic_DNA"/>
</dbReference>
<evidence type="ECO:0000313" key="3">
    <source>
        <dbReference type="EMBL" id="HEC67542.1"/>
    </source>
</evidence>
<reference evidence="3" key="2">
    <citation type="journal article" date="2020" name="mSystems">
        <title>Genome- and Community-Level Interaction Insights into Carbon Utilization and Element Cycling Functions of Hydrothermarchaeota in Hydrothermal Sediment.</title>
        <authorList>
            <person name="Zhou Z."/>
            <person name="Liu Y."/>
            <person name="Xu W."/>
            <person name="Pan J."/>
            <person name="Luo Z.H."/>
            <person name="Li M."/>
        </authorList>
    </citation>
    <scope>NUCLEOTIDE SEQUENCE [LARGE SCALE GENOMIC DNA]</scope>
    <source>
        <strain evidence="3">HyVt-389</strain>
        <strain evidence="2">HyVt-45</strain>
    </source>
</reference>
<gene>
    <name evidence="3" type="ORF">ENI35_01810</name>
    <name evidence="2" type="ORF">ENJ03_03720</name>
    <name evidence="1" type="ORF">HS1_001375</name>
</gene>
<dbReference type="RefSeq" id="WP_066062789.1">
    <property type="nucleotide sequence ID" value="NZ_CP013015.1"/>
</dbReference>
<dbReference type="Proteomes" id="UP000886268">
    <property type="component" value="Unassembled WGS sequence"/>
</dbReference>
<name>A0A7C1VN17_DESA2</name>
<dbReference type="InterPro" id="IPR007485">
    <property type="entry name" value="LPS_assembly_LptE"/>
</dbReference>
<evidence type="ECO:0000313" key="4">
    <source>
        <dbReference type="Proteomes" id="UP000070560"/>
    </source>
</evidence>
<accession>A0A7C1VN17</accession>
<protein>
    <recommendedName>
        <fullName evidence="5">Lipopolysaccharide-assembly</fullName>
    </recommendedName>
</protein>